<sequence>MAVNDDEIIRRRLLIEADGGNDDKRISSLLRTFVKWTSSPEHDDDSHTNYQRMLASLTQCEYAVEKSHAIYQMNTREQQNYEKLNKEIEENIKEAFDKIAECKSELHQAKRIRKNRQEYDALAKTIQKHPDRQKTLKELEALDKELAELKETKESLEQKLDIRRKQFHVLIAAIHEMQRIVEEDENKEEDEDMDAT</sequence>
<evidence type="ECO:0000256" key="3">
    <source>
        <dbReference type="ARBA" id="ARBA00023054"/>
    </source>
</evidence>
<reference evidence="5" key="1">
    <citation type="submission" date="2022-03" db="EMBL/GenBank/DDBJ databases">
        <authorList>
            <person name="Martin C."/>
        </authorList>
    </citation>
    <scope>NUCLEOTIDE SEQUENCE</scope>
</reference>
<proteinExistence type="inferred from homology"/>
<dbReference type="Proteomes" id="UP000749559">
    <property type="component" value="Unassembled WGS sequence"/>
</dbReference>
<dbReference type="OrthoDB" id="205166at2759"/>
<evidence type="ECO:0008006" key="7">
    <source>
        <dbReference type="Google" id="ProtNLM"/>
    </source>
</evidence>
<dbReference type="Pfam" id="PF05615">
    <property type="entry name" value="THOC7"/>
    <property type="match status" value="1"/>
</dbReference>
<dbReference type="GO" id="GO:0000445">
    <property type="term" value="C:THO complex part of transcription export complex"/>
    <property type="evidence" value="ECO:0007669"/>
    <property type="project" value="InterPro"/>
</dbReference>
<keyword evidence="4" id="KW-0539">Nucleus</keyword>
<protein>
    <recommendedName>
        <fullName evidence="7">THO complex subunit 7 homolog</fullName>
    </recommendedName>
</protein>
<dbReference type="AlphaFoldDB" id="A0A8J1T4V8"/>
<dbReference type="GO" id="GO:0006397">
    <property type="term" value="P:mRNA processing"/>
    <property type="evidence" value="ECO:0007669"/>
    <property type="project" value="InterPro"/>
</dbReference>
<evidence type="ECO:0000256" key="1">
    <source>
        <dbReference type="ARBA" id="ARBA00004123"/>
    </source>
</evidence>
<dbReference type="PANTHER" id="PTHR23405">
    <property type="entry name" value="MAINTENANCE OF KILLER 16 MAK16 PROTEIN-RELATED"/>
    <property type="match status" value="1"/>
</dbReference>
<evidence type="ECO:0000256" key="2">
    <source>
        <dbReference type="ARBA" id="ARBA00006482"/>
    </source>
</evidence>
<comment type="caution">
    <text evidence="5">The sequence shown here is derived from an EMBL/GenBank/DDBJ whole genome shotgun (WGS) entry which is preliminary data.</text>
</comment>
<keyword evidence="3" id="KW-0175">Coiled coil</keyword>
<dbReference type="GO" id="GO:0006406">
    <property type="term" value="P:mRNA export from nucleus"/>
    <property type="evidence" value="ECO:0007669"/>
    <property type="project" value="TreeGrafter"/>
</dbReference>
<evidence type="ECO:0000313" key="6">
    <source>
        <dbReference type="Proteomes" id="UP000749559"/>
    </source>
</evidence>
<gene>
    <name evidence="5" type="ORF">OFUS_LOCUS10954</name>
</gene>
<dbReference type="PANTHER" id="PTHR23405:SF5">
    <property type="entry name" value="THO COMPLEX SUBUNIT 7 HOMOLOG"/>
    <property type="match status" value="1"/>
</dbReference>
<evidence type="ECO:0000256" key="4">
    <source>
        <dbReference type="ARBA" id="ARBA00023242"/>
    </source>
</evidence>
<comment type="subcellular location">
    <subcellularLocation>
        <location evidence="1">Nucleus</location>
    </subcellularLocation>
</comment>
<dbReference type="EMBL" id="CAIIXF020000005">
    <property type="protein sequence ID" value="CAH1784822.1"/>
    <property type="molecule type" value="Genomic_DNA"/>
</dbReference>
<organism evidence="5 6">
    <name type="scientific">Owenia fusiformis</name>
    <name type="common">Polychaete worm</name>
    <dbReference type="NCBI Taxonomy" id="6347"/>
    <lineage>
        <taxon>Eukaryota</taxon>
        <taxon>Metazoa</taxon>
        <taxon>Spiralia</taxon>
        <taxon>Lophotrochozoa</taxon>
        <taxon>Annelida</taxon>
        <taxon>Polychaeta</taxon>
        <taxon>Sedentaria</taxon>
        <taxon>Canalipalpata</taxon>
        <taxon>Sabellida</taxon>
        <taxon>Oweniida</taxon>
        <taxon>Oweniidae</taxon>
        <taxon>Owenia</taxon>
    </lineage>
</organism>
<name>A0A8J1T4V8_OWEFU</name>
<keyword evidence="6" id="KW-1185">Reference proteome</keyword>
<comment type="similarity">
    <text evidence="2">Belongs to the THOC7 family.</text>
</comment>
<accession>A0A8J1T4V8</accession>
<evidence type="ECO:0000313" key="5">
    <source>
        <dbReference type="EMBL" id="CAH1784822.1"/>
    </source>
</evidence>
<dbReference type="InterPro" id="IPR008501">
    <property type="entry name" value="THOC7/Mft1"/>
</dbReference>